<keyword evidence="3" id="KW-1185">Reference proteome</keyword>
<dbReference type="STRING" id="1423776.FD04_GL000460"/>
<sequence length="302" mass="33234">MTSIGHEHQLQSICHYYGGIIMKAVIDGPLTSDVATETLNKVPAITGIFWLTKLVSTGLGESVSDFSSQIFGQQNQNMGELFTVGWSLSLFAIFLTLQMRSKRYRPLYYWLSVALLAVFGTFSADTFKSLTGLHYLETTVIFAGLMGASFLGWYHSTHDLSIHHITSRKKEAFYWLTVAFSFMLGTAAGDWIATASAGGYNVDPTGLGLGFLNTGLVLGAIFLGLIAYRMIRNPKLNSVGEILSFWLAYVLTRPVGASFADYFGYNFHNGILGNQGMSLIWLALFAGLLVINVMPKRKTISE</sequence>
<evidence type="ECO:0000256" key="1">
    <source>
        <dbReference type="SAM" id="Phobius"/>
    </source>
</evidence>
<name>A0A0R1LZV8_9LACO</name>
<feature type="transmembrane region" description="Helical" evidence="1">
    <location>
        <begin position="173"/>
        <end position="194"/>
    </location>
</feature>
<feature type="transmembrane region" description="Helical" evidence="1">
    <location>
        <begin position="107"/>
        <end position="127"/>
    </location>
</feature>
<keyword evidence="1" id="KW-0812">Transmembrane</keyword>
<reference evidence="2 3" key="1">
    <citation type="journal article" date="2015" name="Genome Announc.">
        <title>Expanding the biotechnology potential of lactobacilli through comparative genomics of 213 strains and associated genera.</title>
        <authorList>
            <person name="Sun Z."/>
            <person name="Harris H.M."/>
            <person name="McCann A."/>
            <person name="Guo C."/>
            <person name="Argimon S."/>
            <person name="Zhang W."/>
            <person name="Yang X."/>
            <person name="Jeffery I.B."/>
            <person name="Cooney J.C."/>
            <person name="Kagawa T.F."/>
            <person name="Liu W."/>
            <person name="Song Y."/>
            <person name="Salvetti E."/>
            <person name="Wrobel A."/>
            <person name="Rasinkangas P."/>
            <person name="Parkhill J."/>
            <person name="Rea M.C."/>
            <person name="O'Sullivan O."/>
            <person name="Ritari J."/>
            <person name="Douillard F.P."/>
            <person name="Paul Ross R."/>
            <person name="Yang R."/>
            <person name="Briner A.E."/>
            <person name="Felis G.E."/>
            <person name="de Vos W.M."/>
            <person name="Barrangou R."/>
            <person name="Klaenhammer T.R."/>
            <person name="Caufield P.W."/>
            <person name="Cui Y."/>
            <person name="Zhang H."/>
            <person name="O'Toole P.W."/>
        </authorList>
    </citation>
    <scope>NUCLEOTIDE SEQUENCE [LARGE SCALE GENOMIC DNA]</scope>
    <source>
        <strain evidence="2 3">DSM 19909</strain>
    </source>
</reference>
<keyword evidence="1" id="KW-0472">Membrane</keyword>
<comment type="caution">
    <text evidence="2">The sequence shown here is derived from an EMBL/GenBank/DDBJ whole genome shotgun (WGS) entry which is preliminary data.</text>
</comment>
<protein>
    <recommendedName>
        <fullName evidence="4">Integral membrane protein</fullName>
    </recommendedName>
</protein>
<gene>
    <name evidence="2" type="ORF">FD04_GL000460</name>
</gene>
<dbReference type="PATRIC" id="fig|1423776.4.peg.465"/>
<organism evidence="2 3">
    <name type="scientific">Secundilactobacillus odoratitofui DSM 19909 = JCM 15043</name>
    <dbReference type="NCBI Taxonomy" id="1423776"/>
    <lineage>
        <taxon>Bacteria</taxon>
        <taxon>Bacillati</taxon>
        <taxon>Bacillota</taxon>
        <taxon>Bacilli</taxon>
        <taxon>Lactobacillales</taxon>
        <taxon>Lactobacillaceae</taxon>
        <taxon>Secundilactobacillus</taxon>
    </lineage>
</organism>
<evidence type="ECO:0008006" key="4">
    <source>
        <dbReference type="Google" id="ProtNLM"/>
    </source>
</evidence>
<evidence type="ECO:0000313" key="2">
    <source>
        <dbReference type="EMBL" id="KRK98724.1"/>
    </source>
</evidence>
<dbReference type="Pfam" id="PF03988">
    <property type="entry name" value="DUF347"/>
    <property type="match status" value="3"/>
</dbReference>
<accession>A0A0R1LZV8</accession>
<feature type="transmembrane region" description="Helical" evidence="1">
    <location>
        <begin position="206"/>
        <end position="231"/>
    </location>
</feature>
<feature type="transmembrane region" description="Helical" evidence="1">
    <location>
        <begin position="133"/>
        <end position="153"/>
    </location>
</feature>
<keyword evidence="1" id="KW-1133">Transmembrane helix</keyword>
<feature type="transmembrane region" description="Helical" evidence="1">
    <location>
        <begin position="277"/>
        <end position="294"/>
    </location>
</feature>
<feature type="transmembrane region" description="Helical" evidence="1">
    <location>
        <begin position="243"/>
        <end position="265"/>
    </location>
</feature>
<evidence type="ECO:0000313" key="3">
    <source>
        <dbReference type="Proteomes" id="UP000051160"/>
    </source>
</evidence>
<dbReference type="AlphaFoldDB" id="A0A0R1LZV8"/>
<dbReference type="EMBL" id="AZEE01000027">
    <property type="protein sequence ID" value="KRK98724.1"/>
    <property type="molecule type" value="Genomic_DNA"/>
</dbReference>
<dbReference type="InterPro" id="IPR007136">
    <property type="entry name" value="DUF347"/>
</dbReference>
<dbReference type="Proteomes" id="UP000051160">
    <property type="component" value="Unassembled WGS sequence"/>
</dbReference>
<proteinExistence type="predicted"/>